<evidence type="ECO:0008006" key="4">
    <source>
        <dbReference type="Google" id="ProtNLM"/>
    </source>
</evidence>
<dbReference type="AlphaFoldDB" id="A0A7J0FJL9"/>
<sequence>MSLESQSSNRTHEIEGEEVRRRRRSPRQDKTTPRYRDKFTTPKFRDLNACIDAINTDTSAPITVDALIRQTEPSFTESIMRTKVSSKFKFPAQLGIYERKTGSMDHLDSFKNLMSLQGYSYEVMCKAFYATLKRSARSWLRKLPLGTINSFGDLNKLFVANFMSCRVRKKNVSYLSPFTRRKLRA</sequence>
<evidence type="ECO:0000313" key="3">
    <source>
        <dbReference type="Proteomes" id="UP000585474"/>
    </source>
</evidence>
<dbReference type="Proteomes" id="UP000585474">
    <property type="component" value="Unassembled WGS sequence"/>
</dbReference>
<keyword evidence="3" id="KW-1185">Reference proteome</keyword>
<evidence type="ECO:0000313" key="2">
    <source>
        <dbReference type="EMBL" id="GFY98880.1"/>
    </source>
</evidence>
<proteinExistence type="predicted"/>
<protein>
    <recommendedName>
        <fullName evidence="4">Retrotransposon gag domain-containing protein</fullName>
    </recommendedName>
</protein>
<comment type="caution">
    <text evidence="2">The sequence shown here is derived from an EMBL/GenBank/DDBJ whole genome shotgun (WGS) entry which is preliminary data.</text>
</comment>
<name>A0A7J0FJL9_9ERIC</name>
<dbReference type="EMBL" id="BJWL01000013">
    <property type="protein sequence ID" value="GFY98880.1"/>
    <property type="molecule type" value="Genomic_DNA"/>
</dbReference>
<dbReference type="OrthoDB" id="784947at2759"/>
<feature type="region of interest" description="Disordered" evidence="1">
    <location>
        <begin position="1"/>
        <end position="38"/>
    </location>
</feature>
<dbReference type="PANTHER" id="PTHR33223">
    <property type="entry name" value="CCHC-TYPE DOMAIN-CONTAINING PROTEIN"/>
    <property type="match status" value="1"/>
</dbReference>
<gene>
    <name evidence="2" type="ORF">Acr_13g0002810</name>
</gene>
<dbReference type="PANTHER" id="PTHR33223:SF10">
    <property type="entry name" value="AMINOTRANSFERASE-LIKE PLANT MOBILE DOMAIN-CONTAINING PROTEIN"/>
    <property type="match status" value="1"/>
</dbReference>
<accession>A0A7J0FJL9</accession>
<organism evidence="2 3">
    <name type="scientific">Actinidia rufa</name>
    <dbReference type="NCBI Taxonomy" id="165716"/>
    <lineage>
        <taxon>Eukaryota</taxon>
        <taxon>Viridiplantae</taxon>
        <taxon>Streptophyta</taxon>
        <taxon>Embryophyta</taxon>
        <taxon>Tracheophyta</taxon>
        <taxon>Spermatophyta</taxon>
        <taxon>Magnoliopsida</taxon>
        <taxon>eudicotyledons</taxon>
        <taxon>Gunneridae</taxon>
        <taxon>Pentapetalae</taxon>
        <taxon>asterids</taxon>
        <taxon>Ericales</taxon>
        <taxon>Actinidiaceae</taxon>
        <taxon>Actinidia</taxon>
    </lineage>
</organism>
<reference evidence="2 3" key="1">
    <citation type="submission" date="2019-07" db="EMBL/GenBank/DDBJ databases">
        <title>De Novo Assembly of kiwifruit Actinidia rufa.</title>
        <authorList>
            <person name="Sugita-Konishi S."/>
            <person name="Sato K."/>
            <person name="Mori E."/>
            <person name="Abe Y."/>
            <person name="Kisaki G."/>
            <person name="Hamano K."/>
            <person name="Suezawa K."/>
            <person name="Otani M."/>
            <person name="Fukuda T."/>
            <person name="Manabe T."/>
            <person name="Gomi K."/>
            <person name="Tabuchi M."/>
            <person name="Akimitsu K."/>
            <person name="Kataoka I."/>
        </authorList>
    </citation>
    <scope>NUCLEOTIDE SEQUENCE [LARGE SCALE GENOMIC DNA]</scope>
    <source>
        <strain evidence="3">cv. Fuchu</strain>
    </source>
</reference>
<evidence type="ECO:0000256" key="1">
    <source>
        <dbReference type="SAM" id="MobiDB-lite"/>
    </source>
</evidence>
<feature type="compositionally biased region" description="Basic and acidic residues" evidence="1">
    <location>
        <begin position="10"/>
        <end position="38"/>
    </location>
</feature>